<dbReference type="EMBL" id="JACJJL010000021">
    <property type="protein sequence ID" value="MBM6662464.1"/>
    <property type="molecule type" value="Genomic_DNA"/>
</dbReference>
<dbReference type="InterPro" id="IPR026876">
    <property type="entry name" value="Fn3_assoc_repeat"/>
</dbReference>
<sequence>MKKILSLCLALSAVFATEADAQWRKTWDFTKGLSAETQQNLIADEANWSITYQDDGVSVKEAKDLTKMSGELMANDKPIEELRGLTFGSAGLSKNNNYIVASSKFRMTRNNMELNLPKLASGQKITIRARSANSTADDRGFYAGNDNIEYIHGPVDGICLGGSIADPSRDEDGNYTLVWQVKDGFADSVDVQIKLKTGGLDIALIQIDGGDNEVTHTDVAYIYDSGYPDYSFGEEGYYEPNYDILVNTLPSRIEDLNLVAIDVADGGAAISADSLQHYSTVVVSSAIRNDNAFVNTLKSAIGFVPILNLSPDLYETWGYGKAVTTETNMLTVADNWKSIFSPYNQSDEPYIDENGQLMFWEDGTVTGVELTPGTYFANDDTLAMAGNSVAVHIHNPKRNAYMMIPYTFPFGGPGASFMDITPNAVVALCNTKANVVAAAKPTAIQEYHHNYTTVTLQCLTANAKMYYTTDGSTPTTESTPYTEPFNITQDGQTVKAVAIADGFLLSDVSETAIEIHQLADQPTISVTEESGKSTITITPAYEGDVVYYNFTGSDEKAKSAEYTEPITVTKHTTVTAFTDGVEGSYLQSETVQKFVAVQDEKVRMDIVSHMDANATDYNIFTSNKYYTRGYNFYTDEIIDEEVYEDYFGPGQDSIVYIYAPANQLTCINPGKGWEIKSYGQPMLYQSIDAGHDVLDFNAYNPQTPWDDSEQEITKGCITLASVNYSDGNGFKDPASACIQSTEAFQGPFDVVTYLSGKNCNVEVYVTNDTISGEWTKIGDLLSNDISGVDDNNKDGSSRIWKKTILPYDGTEKMFVKVASADGPNANIFDIFIKNEGEASKDYITGIKDVTEGSEAAGEVVKTLIYSINGTQLNEPAKGINIIKEVYANGQVKTRKAIVK</sequence>
<keyword evidence="4" id="KW-1185">Reference proteome</keyword>
<feature type="chain" id="PRO_5037692486" evidence="1">
    <location>
        <begin position="22"/>
        <end position="899"/>
    </location>
</feature>
<evidence type="ECO:0000259" key="2">
    <source>
        <dbReference type="Pfam" id="PF13290"/>
    </source>
</evidence>
<accession>A0A938WNE9</accession>
<evidence type="ECO:0000313" key="4">
    <source>
        <dbReference type="Proteomes" id="UP000764045"/>
    </source>
</evidence>
<feature type="signal peptide" evidence="1">
    <location>
        <begin position="1"/>
        <end position="21"/>
    </location>
</feature>
<keyword evidence="1" id="KW-0732">Signal</keyword>
<dbReference type="RefSeq" id="WP_205110876.1">
    <property type="nucleotide sequence ID" value="NZ_JACJJL010000021.1"/>
</dbReference>
<dbReference type="Pfam" id="PF13290">
    <property type="entry name" value="CHB_HEX_C_1"/>
    <property type="match status" value="1"/>
</dbReference>
<gene>
    <name evidence="3" type="ORF">H6B30_12005</name>
</gene>
<dbReference type="Proteomes" id="UP000764045">
    <property type="component" value="Unassembled WGS sequence"/>
</dbReference>
<reference evidence="3 4" key="1">
    <citation type="journal article" date="2021" name="Sci. Rep.">
        <title>The distribution of antibiotic resistance genes in chicken gut microbiota commensals.</title>
        <authorList>
            <person name="Juricova H."/>
            <person name="Matiasovicova J."/>
            <person name="Kubasova T."/>
            <person name="Cejkova D."/>
            <person name="Rychlik I."/>
        </authorList>
    </citation>
    <scope>NUCLEOTIDE SEQUENCE [LARGE SCALE GENOMIC DNA]</scope>
    <source>
        <strain evidence="3 4">An819</strain>
    </source>
</reference>
<comment type="caution">
    <text evidence="3">The sequence shown here is derived from an EMBL/GenBank/DDBJ whole genome shotgun (WGS) entry which is preliminary data.</text>
</comment>
<feature type="domain" description="GH29D-like beta-sandwich" evidence="2">
    <location>
        <begin position="532"/>
        <end position="578"/>
    </location>
</feature>
<protein>
    <submittedName>
        <fullName evidence="3">Chitobiase/beta-hexosaminidase C-terminal domain-containing protein</fullName>
    </submittedName>
</protein>
<dbReference type="Pfam" id="PF13287">
    <property type="entry name" value="Fn3_assoc"/>
    <property type="match status" value="1"/>
</dbReference>
<dbReference type="InterPro" id="IPR059177">
    <property type="entry name" value="GH29D-like_dom"/>
</dbReference>
<name>A0A938WNE9_9BACT</name>
<dbReference type="AlphaFoldDB" id="A0A938WNE9"/>
<evidence type="ECO:0000256" key="1">
    <source>
        <dbReference type="SAM" id="SignalP"/>
    </source>
</evidence>
<organism evidence="3 4">
    <name type="scientific">Marseilla massiliensis</name>
    <dbReference type="NCBI Taxonomy" id="1841864"/>
    <lineage>
        <taxon>Bacteria</taxon>
        <taxon>Pseudomonadati</taxon>
        <taxon>Bacteroidota</taxon>
        <taxon>Bacteroidia</taxon>
        <taxon>Bacteroidales</taxon>
        <taxon>Prevotellaceae</taxon>
        <taxon>Marseilla</taxon>
    </lineage>
</organism>
<evidence type="ECO:0000313" key="3">
    <source>
        <dbReference type="EMBL" id="MBM6662464.1"/>
    </source>
</evidence>
<proteinExistence type="predicted"/>